<protein>
    <recommendedName>
        <fullName evidence="4">HTH araC/xylS-type domain-containing protein</fullName>
    </recommendedName>
</protein>
<evidence type="ECO:0000313" key="5">
    <source>
        <dbReference type="EMBL" id="MEO1770046.1"/>
    </source>
</evidence>
<comment type="caution">
    <text evidence="5">The sequence shown here is derived from an EMBL/GenBank/DDBJ whole genome shotgun (WGS) entry which is preliminary data.</text>
</comment>
<evidence type="ECO:0000256" key="3">
    <source>
        <dbReference type="ARBA" id="ARBA00023163"/>
    </source>
</evidence>
<name>A0ABV0EN80_9ENTE</name>
<keyword evidence="2" id="KW-0238">DNA-binding</keyword>
<keyword evidence="3" id="KW-0804">Transcription</keyword>
<reference evidence="5 6" key="2">
    <citation type="submission" date="2024-02" db="EMBL/GenBank/DDBJ databases">
        <title>The Genome Sequence of Enterococcus sp. DIV0159.</title>
        <authorList>
            <person name="Earl A."/>
            <person name="Manson A."/>
            <person name="Gilmore M."/>
            <person name="Sanders J."/>
            <person name="Shea T."/>
            <person name="Howe W."/>
            <person name="Livny J."/>
            <person name="Cuomo C."/>
            <person name="Neafsey D."/>
            <person name="Birren B."/>
        </authorList>
    </citation>
    <scope>NUCLEOTIDE SEQUENCE [LARGE SCALE GENOMIC DNA]</scope>
    <source>
        <strain evidence="5 6">665A</strain>
    </source>
</reference>
<dbReference type="EMBL" id="JAFREL020000001">
    <property type="protein sequence ID" value="MEO1770046.1"/>
    <property type="molecule type" value="Genomic_DNA"/>
</dbReference>
<dbReference type="SMART" id="SM00342">
    <property type="entry name" value="HTH_ARAC"/>
    <property type="match status" value="1"/>
</dbReference>
<accession>A0ABV0EN80</accession>
<dbReference type="PANTHER" id="PTHR46796">
    <property type="entry name" value="HTH-TYPE TRANSCRIPTIONAL ACTIVATOR RHAS-RELATED"/>
    <property type="match status" value="1"/>
</dbReference>
<dbReference type="SUPFAM" id="SSF46689">
    <property type="entry name" value="Homeodomain-like"/>
    <property type="match status" value="1"/>
</dbReference>
<feature type="domain" description="HTH araC/xylS-type" evidence="4">
    <location>
        <begin position="166"/>
        <end position="266"/>
    </location>
</feature>
<dbReference type="InterPro" id="IPR009057">
    <property type="entry name" value="Homeodomain-like_sf"/>
</dbReference>
<reference evidence="5 6" key="1">
    <citation type="submission" date="2021-03" db="EMBL/GenBank/DDBJ databases">
        <authorList>
            <person name="Gilmore M.S."/>
            <person name="Schwartzman J."/>
            <person name="Van Tyne D."/>
            <person name="Martin M."/>
            <person name="Earl A.M."/>
            <person name="Manson A.L."/>
            <person name="Straub T."/>
            <person name="Salamzade R."/>
            <person name="Saavedra J."/>
            <person name="Lebreton F."/>
            <person name="Prichula J."/>
            <person name="Schaufler K."/>
            <person name="Gaca A."/>
            <person name="Sgardioli B."/>
            <person name="Wagenaar J."/>
            <person name="Strong T."/>
        </authorList>
    </citation>
    <scope>NUCLEOTIDE SEQUENCE [LARGE SCALE GENOMIC DNA]</scope>
    <source>
        <strain evidence="5 6">665A</strain>
    </source>
</reference>
<dbReference type="PANTHER" id="PTHR46796:SF13">
    <property type="entry name" value="HTH-TYPE TRANSCRIPTIONAL ACTIVATOR RHAS"/>
    <property type="match status" value="1"/>
</dbReference>
<organism evidence="5 6">
    <name type="scientific">Candidatus Enterococcus ferrettii</name>
    <dbReference type="NCBI Taxonomy" id="2815324"/>
    <lineage>
        <taxon>Bacteria</taxon>
        <taxon>Bacillati</taxon>
        <taxon>Bacillota</taxon>
        <taxon>Bacilli</taxon>
        <taxon>Lactobacillales</taxon>
        <taxon>Enterococcaceae</taxon>
        <taxon>Enterococcus</taxon>
    </lineage>
</organism>
<dbReference type="InterPro" id="IPR050204">
    <property type="entry name" value="AraC_XylS_family_regulators"/>
</dbReference>
<evidence type="ECO:0000256" key="2">
    <source>
        <dbReference type="ARBA" id="ARBA00023125"/>
    </source>
</evidence>
<keyword evidence="1" id="KW-0805">Transcription regulation</keyword>
<dbReference type="Proteomes" id="UP000664357">
    <property type="component" value="Unassembled WGS sequence"/>
</dbReference>
<evidence type="ECO:0000313" key="6">
    <source>
        <dbReference type="Proteomes" id="UP000664357"/>
    </source>
</evidence>
<dbReference type="Pfam" id="PF20240">
    <property type="entry name" value="DUF6597"/>
    <property type="match status" value="1"/>
</dbReference>
<proteinExistence type="predicted"/>
<dbReference type="PROSITE" id="PS01124">
    <property type="entry name" value="HTH_ARAC_FAMILY_2"/>
    <property type="match status" value="1"/>
</dbReference>
<keyword evidence="6" id="KW-1185">Reference proteome</keyword>
<gene>
    <name evidence="5" type="ORF">JZO67_001997</name>
</gene>
<dbReference type="Pfam" id="PF12833">
    <property type="entry name" value="HTH_18"/>
    <property type="match status" value="1"/>
</dbReference>
<sequence length="277" mass="31436">MLTKNSLAAYPALHRIISRGIDFIYLQPHPALKKFISNYTLTFPSEEMLSEDYTVIPHGCSTLVFGCDQRGIEAVLLGPATQPVTVGDRARTFDLVFIVEFQPAGLYQFTGIPQKELADRQLPFSFVQPQLHRLIQQLLETSDNLFNFIASIDQLLLINMQNDCPQALATAAAAVLKSQGTLSIKQLAEQTFYSERQLNRLANQHLGMSVKSFSRLVRVNRAVTLLENPYNSLATIYRQTGYYDLPHFIHDFKTTCALTPEEYRKKMSDFYSQIAKF</sequence>
<dbReference type="InterPro" id="IPR046532">
    <property type="entry name" value="DUF6597"/>
</dbReference>
<dbReference type="Gene3D" id="1.10.10.60">
    <property type="entry name" value="Homeodomain-like"/>
    <property type="match status" value="1"/>
</dbReference>
<evidence type="ECO:0000256" key="1">
    <source>
        <dbReference type="ARBA" id="ARBA00023015"/>
    </source>
</evidence>
<dbReference type="RefSeq" id="WP_207701450.1">
    <property type="nucleotide sequence ID" value="NZ_JAFREL020000001.1"/>
</dbReference>
<evidence type="ECO:0000259" key="4">
    <source>
        <dbReference type="PROSITE" id="PS01124"/>
    </source>
</evidence>
<dbReference type="InterPro" id="IPR018060">
    <property type="entry name" value="HTH_AraC"/>
</dbReference>